<keyword evidence="3" id="KW-0804">Transcription</keyword>
<dbReference type="GO" id="GO:0003700">
    <property type="term" value="F:DNA-binding transcription factor activity"/>
    <property type="evidence" value="ECO:0007669"/>
    <property type="project" value="InterPro"/>
</dbReference>
<dbReference type="InterPro" id="IPR018060">
    <property type="entry name" value="HTH_AraC"/>
</dbReference>
<reference evidence="5" key="1">
    <citation type="submission" date="2023-08" db="EMBL/GenBank/DDBJ databases">
        <title>Veillonella_parvula_DSM 2007_complete_genome_hifiasm_Zymo_Research_D6332.</title>
        <authorList>
            <person name="Damerum A."/>
        </authorList>
    </citation>
    <scope>NUCLEOTIDE SEQUENCE</scope>
    <source>
        <strain evidence="5">DSM 2007</strain>
    </source>
</reference>
<evidence type="ECO:0000256" key="3">
    <source>
        <dbReference type="ARBA" id="ARBA00023163"/>
    </source>
</evidence>
<dbReference type="SUPFAM" id="SSF46689">
    <property type="entry name" value="Homeodomain-like"/>
    <property type="match status" value="2"/>
</dbReference>
<dbReference type="AlphaFoldDB" id="A0AB38YQ79"/>
<evidence type="ECO:0000256" key="1">
    <source>
        <dbReference type="ARBA" id="ARBA00023015"/>
    </source>
</evidence>
<dbReference type="GO" id="GO:0043565">
    <property type="term" value="F:sequence-specific DNA binding"/>
    <property type="evidence" value="ECO:0007669"/>
    <property type="project" value="InterPro"/>
</dbReference>
<dbReference type="InterPro" id="IPR020449">
    <property type="entry name" value="Tscrpt_reg_AraC-type_HTH"/>
</dbReference>
<dbReference type="PANTHER" id="PTHR43280:SF2">
    <property type="entry name" value="HTH-TYPE TRANSCRIPTIONAL REGULATOR EXSA"/>
    <property type="match status" value="1"/>
</dbReference>
<gene>
    <name evidence="5" type="ORF">RDV51_02510</name>
</gene>
<proteinExistence type="predicted"/>
<evidence type="ECO:0000256" key="2">
    <source>
        <dbReference type="ARBA" id="ARBA00023125"/>
    </source>
</evidence>
<dbReference type="Pfam" id="PF12833">
    <property type="entry name" value="HTH_18"/>
    <property type="match status" value="1"/>
</dbReference>
<dbReference type="SMART" id="SM00342">
    <property type="entry name" value="HTH_ARAC"/>
    <property type="match status" value="1"/>
</dbReference>
<keyword evidence="1" id="KW-0805">Transcription regulation</keyword>
<dbReference type="SUPFAM" id="SSF51182">
    <property type="entry name" value="RmlC-like cupins"/>
    <property type="match status" value="1"/>
</dbReference>
<accession>A0AB38YQ79</accession>
<dbReference type="InterPro" id="IPR014710">
    <property type="entry name" value="RmlC-like_jellyroll"/>
</dbReference>
<dbReference type="InterPro" id="IPR009057">
    <property type="entry name" value="Homeodomain-like_sf"/>
</dbReference>
<evidence type="ECO:0000313" key="6">
    <source>
        <dbReference type="Proteomes" id="UP001228955"/>
    </source>
</evidence>
<dbReference type="EMBL" id="CP133463">
    <property type="protein sequence ID" value="WMS20224.1"/>
    <property type="molecule type" value="Genomic_DNA"/>
</dbReference>
<protein>
    <submittedName>
        <fullName evidence="5">AraC family transcriptional regulator</fullName>
    </submittedName>
</protein>
<name>A0AB38YQ79_VEIPA</name>
<dbReference type="InterPro" id="IPR011051">
    <property type="entry name" value="RmlC_Cupin_sf"/>
</dbReference>
<evidence type="ECO:0000259" key="4">
    <source>
        <dbReference type="PROSITE" id="PS01124"/>
    </source>
</evidence>
<dbReference type="Proteomes" id="UP001228955">
    <property type="component" value="Chromosome"/>
</dbReference>
<sequence>MDYFHYTYKHNHIDFNSDIYKVSTYHYNWHSGVEVLILLKGRIDMSCNSEVFTMEPLDTIIISPQVGHATLALEEDTTALVIHVGKDFFQQFDPNFGMYQFVLRSDESNRYNSFFTTLRHHAAMMMLLMVNGESPTNRLDVEYHYLSLVSDIYKEINKVKSIHVHTKPVDITVATFDKMIAYIDENYQQKIELENLAKIGGYNVNYTSQFFKRQLGVSFLEYVLRLRLREATVRLVNSNDAVAHIASSCGFADIKAFNVAFKKHFHTTPSEYRKQANEIGRKTKLHDWKEIISIQEQDIIEILQSCLPYQDDSTNKIRLEVANQKLNDVREQLEMVVKKLQD</sequence>
<evidence type="ECO:0000313" key="5">
    <source>
        <dbReference type="EMBL" id="WMS20224.1"/>
    </source>
</evidence>
<dbReference type="PANTHER" id="PTHR43280">
    <property type="entry name" value="ARAC-FAMILY TRANSCRIPTIONAL REGULATOR"/>
    <property type="match status" value="1"/>
</dbReference>
<dbReference type="RefSeq" id="WP_004696586.1">
    <property type="nucleotide sequence ID" value="NZ_CAUEJO010000007.1"/>
</dbReference>
<keyword evidence="2" id="KW-0238">DNA-binding</keyword>
<dbReference type="Gene3D" id="2.60.120.10">
    <property type="entry name" value="Jelly Rolls"/>
    <property type="match status" value="1"/>
</dbReference>
<dbReference type="PRINTS" id="PR00032">
    <property type="entry name" value="HTHARAC"/>
</dbReference>
<dbReference type="PROSITE" id="PS01124">
    <property type="entry name" value="HTH_ARAC_FAMILY_2"/>
    <property type="match status" value="1"/>
</dbReference>
<feature type="domain" description="HTH araC/xylS-type" evidence="4">
    <location>
        <begin position="177"/>
        <end position="275"/>
    </location>
</feature>
<dbReference type="Gene3D" id="1.10.10.60">
    <property type="entry name" value="Homeodomain-like"/>
    <property type="match status" value="2"/>
</dbReference>
<organism evidence="5 6">
    <name type="scientific">Veillonella parvula</name>
    <name type="common">Staphylococcus parvulus</name>
    <dbReference type="NCBI Taxonomy" id="29466"/>
    <lineage>
        <taxon>Bacteria</taxon>
        <taxon>Bacillati</taxon>
        <taxon>Bacillota</taxon>
        <taxon>Negativicutes</taxon>
        <taxon>Veillonellales</taxon>
        <taxon>Veillonellaceae</taxon>
        <taxon>Veillonella</taxon>
    </lineage>
</organism>